<keyword evidence="1" id="KW-0732">Signal</keyword>
<evidence type="ECO:0000256" key="1">
    <source>
        <dbReference type="SAM" id="SignalP"/>
    </source>
</evidence>
<dbReference type="EMBL" id="OJIN01000169">
    <property type="protein sequence ID" value="SPD74657.1"/>
    <property type="molecule type" value="Genomic_DNA"/>
</dbReference>
<dbReference type="AlphaFoldDB" id="A0A445MYT9"/>
<protein>
    <submittedName>
        <fullName evidence="3">Putative cytochrome C3</fullName>
    </submittedName>
</protein>
<proteinExistence type="predicted"/>
<feature type="chain" id="PRO_5019016014" evidence="1">
    <location>
        <begin position="27"/>
        <end position="125"/>
    </location>
</feature>
<sequence length="125" mass="13735">MSVVCMRGKRMALLILSAFLAVIVSANGDSRAQSEKANGAENIVIDGGQKGNIQFPHWMHQKNLSDCNICHSLFKQEPRAIEGLKAKGDLEKKQIMNSLCLKCHREENKKGNQSAPTACSACHKK</sequence>
<dbReference type="CDD" id="cd08168">
    <property type="entry name" value="Cytochrom_C3"/>
    <property type="match status" value="1"/>
</dbReference>
<dbReference type="InterPro" id="IPR036280">
    <property type="entry name" value="Multihaem_cyt_sf"/>
</dbReference>
<dbReference type="Pfam" id="PF14522">
    <property type="entry name" value="Cytochrome_C7"/>
    <property type="match status" value="1"/>
</dbReference>
<dbReference type="SUPFAM" id="SSF48695">
    <property type="entry name" value="Multiheme cytochromes"/>
    <property type="match status" value="1"/>
</dbReference>
<accession>A0A445MYT9</accession>
<feature type="signal peptide" evidence="1">
    <location>
        <begin position="1"/>
        <end position="26"/>
    </location>
</feature>
<dbReference type="InterPro" id="IPR029467">
    <property type="entry name" value="Cyt_c7-like"/>
</dbReference>
<evidence type="ECO:0000313" key="3">
    <source>
        <dbReference type="EMBL" id="SPD74657.1"/>
    </source>
</evidence>
<name>A0A445MYT9_9BACT</name>
<reference evidence="3" key="1">
    <citation type="submission" date="2018-01" db="EMBL/GenBank/DDBJ databases">
        <authorList>
            <person name="Regsiter A."/>
            <person name="William W."/>
        </authorList>
    </citation>
    <scope>NUCLEOTIDE SEQUENCE</scope>
    <source>
        <strain evidence="3">TRIP AH-1</strain>
    </source>
</reference>
<dbReference type="Gene3D" id="3.90.10.10">
    <property type="entry name" value="Cytochrome C3"/>
    <property type="match status" value="1"/>
</dbReference>
<gene>
    <name evidence="3" type="ORF">PITCH_A290041</name>
</gene>
<evidence type="ECO:0000259" key="2">
    <source>
        <dbReference type="Pfam" id="PF14522"/>
    </source>
</evidence>
<feature type="domain" description="Cytochrome c7-like" evidence="2">
    <location>
        <begin position="54"/>
        <end position="124"/>
    </location>
</feature>
<organism evidence="3">
    <name type="scientific">uncultured Desulfobacterium sp</name>
    <dbReference type="NCBI Taxonomy" id="201089"/>
    <lineage>
        <taxon>Bacteria</taxon>
        <taxon>Pseudomonadati</taxon>
        <taxon>Thermodesulfobacteriota</taxon>
        <taxon>Desulfobacteria</taxon>
        <taxon>Desulfobacterales</taxon>
        <taxon>Desulfobacteriaceae</taxon>
        <taxon>Desulfobacterium</taxon>
        <taxon>environmental samples</taxon>
    </lineage>
</organism>